<feature type="region of interest" description="Disordered" evidence="1">
    <location>
        <begin position="143"/>
        <end position="176"/>
    </location>
</feature>
<dbReference type="EMBL" id="JJMG01000196">
    <property type="protein sequence ID" value="KEG39272.1"/>
    <property type="molecule type" value="Genomic_DNA"/>
</dbReference>
<evidence type="ECO:0000313" key="2">
    <source>
        <dbReference type="EMBL" id="KEG39272.1"/>
    </source>
</evidence>
<evidence type="ECO:0000256" key="1">
    <source>
        <dbReference type="SAM" id="MobiDB-lite"/>
    </source>
</evidence>
<evidence type="ECO:0000313" key="3">
    <source>
        <dbReference type="Proteomes" id="UP000027632"/>
    </source>
</evidence>
<protein>
    <recommendedName>
        <fullName evidence="4">Lipoprotein</fullName>
    </recommendedName>
</protein>
<gene>
    <name evidence="2" type="ORF">DJ64_16420</name>
</gene>
<feature type="compositionally biased region" description="Basic and acidic residues" evidence="1">
    <location>
        <begin position="147"/>
        <end position="162"/>
    </location>
</feature>
<organism evidence="2 3">
    <name type="scientific">Streptomyces griseorubens</name>
    <dbReference type="NCBI Taxonomy" id="66897"/>
    <lineage>
        <taxon>Bacteria</taxon>
        <taxon>Bacillati</taxon>
        <taxon>Actinomycetota</taxon>
        <taxon>Actinomycetes</taxon>
        <taxon>Kitasatosporales</taxon>
        <taxon>Streptomycetaceae</taxon>
        <taxon>Streptomyces</taxon>
        <taxon>Streptomyces althioticus group</taxon>
    </lineage>
</organism>
<dbReference type="PROSITE" id="PS51257">
    <property type="entry name" value="PROKAR_LIPOPROTEIN"/>
    <property type="match status" value="1"/>
</dbReference>
<comment type="caution">
    <text evidence="2">The sequence shown here is derived from an EMBL/GenBank/DDBJ whole genome shotgun (WGS) entry which is preliminary data.</text>
</comment>
<accession>A0ABR4SVR3</accession>
<sequence>MVVARTVAGAGSLLAMIGVSGCGLLWSCTDSTAERGEADVRVEIVDTDERPVGITAEVTGWRRDPHPQVPEEGDEIHFDVRFEGPGRGIGPAVDACAVDDDRVVLGCQTVYAHMDFGWDTTDTGDGYLAVDHPERVAAVLLVPNDQSTHDRRTCEDDIKDGGGVHPPDAPEPGEQL</sequence>
<dbReference type="Proteomes" id="UP000027632">
    <property type="component" value="Unassembled WGS sequence"/>
</dbReference>
<keyword evidence="3" id="KW-1185">Reference proteome</keyword>
<proteinExistence type="predicted"/>
<reference evidence="2 3" key="1">
    <citation type="submission" date="2014-04" db="EMBL/GenBank/DDBJ databases">
        <title>Draft genome sequence of the novel Streptomyces griseorubens JSD-1 playing a role in carbon and nitrogen cycle.</title>
        <authorList>
            <consortium name="Shanghai Jiao Tong University"/>
            <person name="Feng H."/>
            <person name="Sun Y."/>
            <person name="Zhi Y."/>
            <person name="Mao L."/>
            <person name="Luo Y."/>
            <person name="Wei X."/>
            <person name="Zhou P."/>
        </authorList>
    </citation>
    <scope>NUCLEOTIDE SEQUENCE [LARGE SCALE GENOMIC DNA]</scope>
    <source>
        <strain evidence="2 3">JSD-1</strain>
    </source>
</reference>
<name>A0ABR4SVR3_9ACTN</name>
<evidence type="ECO:0008006" key="4">
    <source>
        <dbReference type="Google" id="ProtNLM"/>
    </source>
</evidence>